<sequence>MRVGWMLLLAVAGVLYGYNPDPGAFEAYLENRVSEHLHRELGTSPVGRAFAESGGTLTAALARKVTHRDNYYLWSIYTVDPDGPDGERDYWRFLGIGGRFFMIAQPIR</sequence>
<organism evidence="1">
    <name type="scientific">Rhodothermus marinus</name>
    <name type="common">Rhodothermus obamensis</name>
    <dbReference type="NCBI Taxonomy" id="29549"/>
    <lineage>
        <taxon>Bacteria</taxon>
        <taxon>Pseudomonadati</taxon>
        <taxon>Rhodothermota</taxon>
        <taxon>Rhodothermia</taxon>
        <taxon>Rhodothermales</taxon>
        <taxon>Rhodothermaceae</taxon>
        <taxon>Rhodothermus</taxon>
    </lineage>
</organism>
<accession>A0A7V2F6Y2</accession>
<proteinExistence type="predicted"/>
<comment type="caution">
    <text evidence="1">The sequence shown here is derived from an EMBL/GenBank/DDBJ whole genome shotgun (WGS) entry which is preliminary data.</text>
</comment>
<name>A0A7V2F6Y2_RHOMR</name>
<dbReference type="EMBL" id="DSGB01000006">
    <property type="protein sequence ID" value="HER96984.1"/>
    <property type="molecule type" value="Genomic_DNA"/>
</dbReference>
<protein>
    <submittedName>
        <fullName evidence="1">DUF4359 domain-containing protein</fullName>
    </submittedName>
</protein>
<dbReference type="AlphaFoldDB" id="A0A7V2F6Y2"/>
<evidence type="ECO:0000313" key="1">
    <source>
        <dbReference type="EMBL" id="HER96984.1"/>
    </source>
</evidence>
<gene>
    <name evidence="1" type="ORF">ENO59_10835</name>
</gene>
<reference evidence="1" key="1">
    <citation type="journal article" date="2020" name="mSystems">
        <title>Genome- and Community-Level Interaction Insights into Carbon Utilization and Element Cycling Functions of Hydrothermarchaeota in Hydrothermal Sediment.</title>
        <authorList>
            <person name="Zhou Z."/>
            <person name="Liu Y."/>
            <person name="Xu W."/>
            <person name="Pan J."/>
            <person name="Luo Z.H."/>
            <person name="Li M."/>
        </authorList>
    </citation>
    <scope>NUCLEOTIDE SEQUENCE [LARGE SCALE GENOMIC DNA]</scope>
    <source>
        <strain evidence="1">SpSt-143</strain>
    </source>
</reference>